<dbReference type="PIRSF" id="PIRSF020479">
    <property type="entry name" value="UCP020479_CheW"/>
    <property type="match status" value="1"/>
</dbReference>
<feature type="region of interest" description="Disordered" evidence="1">
    <location>
        <begin position="178"/>
        <end position="222"/>
    </location>
</feature>
<dbReference type="Pfam" id="PF01584">
    <property type="entry name" value="CheW"/>
    <property type="match status" value="1"/>
</dbReference>
<dbReference type="InterPro" id="IPR002545">
    <property type="entry name" value="CheW-lke_dom"/>
</dbReference>
<dbReference type="Proteomes" id="UP001595384">
    <property type="component" value="Unassembled WGS sequence"/>
</dbReference>
<dbReference type="SMART" id="SM00260">
    <property type="entry name" value="CheW"/>
    <property type="match status" value="1"/>
</dbReference>
<sequence length="379" mass="42426">MSNQSALSSEQALDEYFSSLLAEESSMDEADEEGLEDLAVGEEPQPLLQRMPALEPAYSPFLDDDIEELPGANLEEVQRLLSQLEGSNPVEELDLDEVLEQNTINIAQETVEPSAKEAITETFKEPSVEDEIQEWDTAMLTEDQEGEPHHHEKLESVTEPVSEAALNTERVDTVAIEDESSLTASDEPATSTVESEKNTAIVDSNTENETELDTASKQGLDSRSWTNPIRQEAFQVLYFDVNDVTFAVPLDQLGGINKLGEPSHLIGRPRWYLGLQTQRDQQLDVVDTAKWVMSEKLKDDSHQKAYQYIVMLGESMWGLACTKLMGTEWLDSERIRWREQVGKRPWLAGMVKDKMCALIHVDALIAMLNAGLDVKALDK</sequence>
<name>A0ABV7CED3_9VIBR</name>
<feature type="compositionally biased region" description="Acidic residues" evidence="1">
    <location>
        <begin position="25"/>
        <end position="40"/>
    </location>
</feature>
<reference evidence="4" key="1">
    <citation type="journal article" date="2019" name="Int. J. Syst. Evol. Microbiol.">
        <title>The Global Catalogue of Microorganisms (GCM) 10K type strain sequencing project: providing services to taxonomists for standard genome sequencing and annotation.</title>
        <authorList>
            <consortium name="The Broad Institute Genomics Platform"/>
            <consortium name="The Broad Institute Genome Sequencing Center for Infectious Disease"/>
            <person name="Wu L."/>
            <person name="Ma J."/>
        </authorList>
    </citation>
    <scope>NUCLEOTIDE SEQUENCE [LARGE SCALE GENOMIC DNA]</scope>
    <source>
        <strain evidence="4">KCTC 62784</strain>
    </source>
</reference>
<gene>
    <name evidence="3" type="ORF">ACFODT_17185</name>
</gene>
<dbReference type="RefSeq" id="WP_123015704.1">
    <property type="nucleotide sequence ID" value="NZ_AP024911.1"/>
</dbReference>
<feature type="compositionally biased region" description="Polar residues" evidence="1">
    <location>
        <begin position="213"/>
        <end position="222"/>
    </location>
</feature>
<evidence type="ECO:0000313" key="4">
    <source>
        <dbReference type="Proteomes" id="UP001595384"/>
    </source>
</evidence>
<dbReference type="InterPro" id="IPR036061">
    <property type="entry name" value="CheW-like_dom_sf"/>
</dbReference>
<organism evidence="3 4">
    <name type="scientific">Vibrio zhugei</name>
    <dbReference type="NCBI Taxonomy" id="2479546"/>
    <lineage>
        <taxon>Bacteria</taxon>
        <taxon>Pseudomonadati</taxon>
        <taxon>Pseudomonadota</taxon>
        <taxon>Gammaproteobacteria</taxon>
        <taxon>Vibrionales</taxon>
        <taxon>Vibrionaceae</taxon>
        <taxon>Vibrio</taxon>
    </lineage>
</organism>
<comment type="caution">
    <text evidence="3">The sequence shown here is derived from an EMBL/GenBank/DDBJ whole genome shotgun (WGS) entry which is preliminary data.</text>
</comment>
<dbReference type="InterPro" id="IPR014506">
    <property type="entry name" value="UCP020479_CheW"/>
</dbReference>
<evidence type="ECO:0000256" key="1">
    <source>
        <dbReference type="SAM" id="MobiDB-lite"/>
    </source>
</evidence>
<evidence type="ECO:0000313" key="3">
    <source>
        <dbReference type="EMBL" id="MFC3025536.1"/>
    </source>
</evidence>
<keyword evidence="4" id="KW-1185">Reference proteome</keyword>
<evidence type="ECO:0000259" key="2">
    <source>
        <dbReference type="PROSITE" id="PS50851"/>
    </source>
</evidence>
<feature type="compositionally biased region" description="Polar residues" evidence="1">
    <location>
        <begin position="181"/>
        <end position="193"/>
    </location>
</feature>
<protein>
    <submittedName>
        <fullName evidence="3">Chemotaxis protein CheW</fullName>
    </submittedName>
</protein>
<dbReference type="EMBL" id="JBHRSE010000122">
    <property type="protein sequence ID" value="MFC3025536.1"/>
    <property type="molecule type" value="Genomic_DNA"/>
</dbReference>
<feature type="domain" description="CheW-like" evidence="2">
    <location>
        <begin position="233"/>
        <end position="370"/>
    </location>
</feature>
<feature type="region of interest" description="Disordered" evidence="1">
    <location>
        <begin position="17"/>
        <end position="46"/>
    </location>
</feature>
<accession>A0ABV7CED3</accession>
<dbReference type="SUPFAM" id="SSF50341">
    <property type="entry name" value="CheW-like"/>
    <property type="match status" value="1"/>
</dbReference>
<dbReference type="PROSITE" id="PS50851">
    <property type="entry name" value="CHEW"/>
    <property type="match status" value="1"/>
</dbReference>
<proteinExistence type="predicted"/>